<dbReference type="InterPro" id="IPR003462">
    <property type="entry name" value="ODC_Mu_crystall"/>
</dbReference>
<evidence type="ECO:0000313" key="9">
    <source>
        <dbReference type="EMBL" id="QMR41988.1"/>
    </source>
</evidence>
<dbReference type="InterPro" id="IPR050214">
    <property type="entry name" value="Cys_Synth/Cystath_Beta-Synth"/>
</dbReference>
<dbReference type="EMBL" id="CP055904">
    <property type="protein sequence ID" value="QMR41988.1"/>
    <property type="molecule type" value="Genomic_DNA"/>
</dbReference>
<evidence type="ECO:0000256" key="4">
    <source>
        <dbReference type="ARBA" id="ARBA00012681"/>
    </source>
</evidence>
<evidence type="ECO:0000256" key="6">
    <source>
        <dbReference type="ARBA" id="ARBA00022898"/>
    </source>
</evidence>
<dbReference type="PANTHER" id="PTHR10314">
    <property type="entry name" value="CYSTATHIONINE BETA-SYNTHASE"/>
    <property type="match status" value="1"/>
</dbReference>
<name>A0AAP9QZW9_KLEAE</name>
<sequence length="666" mass="73257">MHNHISDIVHDQVFLSVKDVGPDFYLKMESLNPAGSIKLKTAIGLVDDLQQRGLINAETILIESSSGNLGVALAMICAERGLKFTCVVDPNIADHNLQVMKCYGAEVVMIRQPDKNGGFLGSRINYIRSKLAEDPRYIWLNQYENQANPQVHAARTAHSVGRQFAHVDYLFVGAGTTGTLMGCVDHFQKYHPETKIIAVDSVGSVTFGTPAGRRYIPGLGTSQIPPIFQQKGIHALEMVDESATVAMCRYLARHHGMLVGGSTGTVIAGLYHWRERIPQGAVVVALSPDWGERYLDTVYDDGWVAERYPQETLSGGLEWVDAMAQPTVYLEEASSMPFHVVDGRTVASVLNEDPLACIDDVEKAYLAHCNGDTINPDSYFLRFPENQANRIIALPASIAGENGSNGIKWISSYPDNIKQGLQRASAVLLLNNPQTGYAYACLEASRISAMRTAASAVLAARKLVASRNITRLGFVGAGFIARNILDLFRHDGWNIEKTVLHDKDQPSVEAFAEYAQTRHQLIASVGSLEEVLAADVVVLATTAGTPYIHDYSFKPHQLVLNISLRDLSPEIITRCNNLLDDVDHCLKANTSPHLAEQLCGHRQFINGTLAEFMLGRVALDPRKATLFSPFGLGILDLAVGQRVYQRACQQGRAREIPNFFFESGRW</sequence>
<dbReference type="InterPro" id="IPR023866">
    <property type="entry name" value="SbnB"/>
</dbReference>
<organism evidence="9 10">
    <name type="scientific">Klebsiella aerogenes</name>
    <name type="common">Enterobacter aerogenes</name>
    <dbReference type="NCBI Taxonomy" id="548"/>
    <lineage>
        <taxon>Bacteria</taxon>
        <taxon>Pseudomonadati</taxon>
        <taxon>Pseudomonadota</taxon>
        <taxon>Gammaproteobacteria</taxon>
        <taxon>Enterobacterales</taxon>
        <taxon>Enterobacteriaceae</taxon>
        <taxon>Klebsiella/Raoultella group</taxon>
        <taxon>Klebsiella</taxon>
    </lineage>
</organism>
<evidence type="ECO:0000259" key="8">
    <source>
        <dbReference type="Pfam" id="PF00291"/>
    </source>
</evidence>
<dbReference type="InterPro" id="IPR036052">
    <property type="entry name" value="TrpB-like_PALP_sf"/>
</dbReference>
<dbReference type="Proteomes" id="UP000514462">
    <property type="component" value="Chromosome"/>
</dbReference>
<protein>
    <recommendedName>
        <fullName evidence="4">cysteine synthase</fullName>
        <ecNumber evidence="4">2.5.1.47</ecNumber>
    </recommendedName>
</protein>
<dbReference type="InterPro" id="IPR023927">
    <property type="entry name" value="SbnA"/>
</dbReference>
<evidence type="ECO:0000256" key="7">
    <source>
        <dbReference type="ARBA" id="ARBA00047931"/>
    </source>
</evidence>
<dbReference type="GO" id="GO:0019290">
    <property type="term" value="P:siderophore biosynthetic process"/>
    <property type="evidence" value="ECO:0007669"/>
    <property type="project" value="InterPro"/>
</dbReference>
<comment type="subunit">
    <text evidence="3">Homodimer.</text>
</comment>
<dbReference type="EC" id="2.5.1.47" evidence="4"/>
<comment type="cofactor">
    <cofactor evidence="1">
        <name>pyridoxal 5'-phosphate</name>
        <dbReference type="ChEBI" id="CHEBI:597326"/>
    </cofactor>
</comment>
<dbReference type="InterPro" id="IPR023401">
    <property type="entry name" value="ODC_N"/>
</dbReference>
<evidence type="ECO:0000256" key="5">
    <source>
        <dbReference type="ARBA" id="ARBA00022679"/>
    </source>
</evidence>
<gene>
    <name evidence="9" type="primary">sbnA</name>
    <name evidence="9" type="ORF">HV331_21945</name>
</gene>
<keyword evidence="6" id="KW-0663">Pyridoxal phosphate</keyword>
<dbReference type="NCBIfam" id="TIGR03945">
    <property type="entry name" value="PLP_SbnA_fam"/>
    <property type="match status" value="1"/>
</dbReference>
<dbReference type="AlphaFoldDB" id="A0AAP9QZW9"/>
<dbReference type="Pfam" id="PF02423">
    <property type="entry name" value="OCD_Mu_crystall"/>
    <property type="match status" value="1"/>
</dbReference>
<evidence type="ECO:0000256" key="1">
    <source>
        <dbReference type="ARBA" id="ARBA00001933"/>
    </source>
</evidence>
<evidence type="ECO:0000256" key="2">
    <source>
        <dbReference type="ARBA" id="ARBA00004962"/>
    </source>
</evidence>
<dbReference type="SUPFAM" id="SSF53686">
    <property type="entry name" value="Tryptophan synthase beta subunit-like PLP-dependent enzymes"/>
    <property type="match status" value="1"/>
</dbReference>
<dbReference type="Pfam" id="PF00291">
    <property type="entry name" value="PALP"/>
    <property type="match status" value="1"/>
</dbReference>
<comment type="catalytic activity">
    <reaction evidence="7">
        <text>O-acetyl-L-serine + hydrogen sulfide = L-cysteine + acetate</text>
        <dbReference type="Rhea" id="RHEA:14829"/>
        <dbReference type="ChEBI" id="CHEBI:29919"/>
        <dbReference type="ChEBI" id="CHEBI:30089"/>
        <dbReference type="ChEBI" id="CHEBI:35235"/>
        <dbReference type="ChEBI" id="CHEBI:58340"/>
        <dbReference type="EC" id="2.5.1.47"/>
    </reaction>
</comment>
<feature type="domain" description="Tryptophan synthase beta chain-like PALP" evidence="8">
    <location>
        <begin position="18"/>
        <end position="288"/>
    </location>
</feature>
<dbReference type="Gene3D" id="3.40.50.1100">
    <property type="match status" value="2"/>
</dbReference>
<dbReference type="GO" id="GO:0004124">
    <property type="term" value="F:cysteine synthase activity"/>
    <property type="evidence" value="ECO:0007669"/>
    <property type="project" value="UniProtKB-EC"/>
</dbReference>
<proteinExistence type="predicted"/>
<evidence type="ECO:0000313" key="10">
    <source>
        <dbReference type="Proteomes" id="UP000514462"/>
    </source>
</evidence>
<dbReference type="InterPro" id="IPR036291">
    <property type="entry name" value="NAD(P)-bd_dom_sf"/>
</dbReference>
<dbReference type="CDD" id="cd01561">
    <property type="entry name" value="CBS_like"/>
    <property type="match status" value="1"/>
</dbReference>
<dbReference type="Gene3D" id="3.30.1780.10">
    <property type="entry name" value="ornithine cyclodeaminase, domain 1"/>
    <property type="match status" value="1"/>
</dbReference>
<comment type="pathway">
    <text evidence="2">Amino-acid biosynthesis; L-cysteine biosynthesis; L-cysteine from L-serine: step 2/2.</text>
</comment>
<accession>A0AAP9QZW9</accession>
<dbReference type="GO" id="GO:0016639">
    <property type="term" value="F:oxidoreductase activity, acting on the CH-NH2 group of donors, NAD or NADP as acceptor"/>
    <property type="evidence" value="ECO:0007669"/>
    <property type="project" value="InterPro"/>
</dbReference>
<dbReference type="SUPFAM" id="SSF51735">
    <property type="entry name" value="NAD(P)-binding Rossmann-fold domains"/>
    <property type="match status" value="1"/>
</dbReference>
<reference evidence="10" key="1">
    <citation type="submission" date="2020-06" db="EMBL/GenBank/DDBJ databases">
        <title>REHAB project genomes.</title>
        <authorList>
            <person name="Shaw L.P."/>
        </authorList>
    </citation>
    <scope>NUCLEOTIDE SEQUENCE [LARGE SCALE GENOMIC DNA]</scope>
    <source>
        <strain evidence="10">RHBSTW-00938</strain>
    </source>
</reference>
<dbReference type="Gene3D" id="3.40.50.720">
    <property type="entry name" value="NAD(P)-binding Rossmann-like Domain"/>
    <property type="match status" value="1"/>
</dbReference>
<evidence type="ECO:0000256" key="3">
    <source>
        <dbReference type="ARBA" id="ARBA00011738"/>
    </source>
</evidence>
<dbReference type="RefSeq" id="WP_182014772.1">
    <property type="nucleotide sequence ID" value="NZ_CP055904.1"/>
</dbReference>
<dbReference type="InterPro" id="IPR001926">
    <property type="entry name" value="TrpB-like_PALP"/>
</dbReference>
<keyword evidence="5" id="KW-0808">Transferase</keyword>
<dbReference type="NCBIfam" id="TIGR03944">
    <property type="entry name" value="dehyd_SbnB_fam"/>
    <property type="match status" value="1"/>
</dbReference>